<keyword evidence="3" id="KW-1185">Reference proteome</keyword>
<sequence length="393" mass="46980">MSHSAALFDNILNKTQFNKCSHMFFNYNITKIMSPLFWLEIIDWKKEINPVYVSIENIYSCFSSSDLKKRQLTRDSFESLKYFDNEAILDIDKVKRKCNQLEEKLRTRFVKYDQFKLFNNFKRSIFEYSNGALIASRSVLSRIMNTPFEINQDRRKWTIKAEIFRNKQIYLYYDKNEEQNMSEEMFKQYELLKRYLFVKHPVSYHRKVNSVFDEMFGAGINIRLGSHYMLYTTEISGIISERKINTINELNSATDDIIYCDIFEDGEFSEDIINYNPIWWSKAVLSKAKQCIIASYDKDNNCIKDIYKFNMDKFDDKTQYENLWSPNAAWNFLNTFLQFVNDSVNSIPNEYRNKCVWKFQSFPNNQPFVSCEIVYRDIENDIISTIVDETTFS</sequence>
<proteinExistence type="predicted"/>
<dbReference type="EMBL" id="JAPXFL010000005">
    <property type="protein sequence ID" value="KAK9506802.1"/>
    <property type="molecule type" value="Genomic_DNA"/>
</dbReference>
<protein>
    <recommendedName>
        <fullName evidence="1">RAI1-like domain-containing protein</fullName>
    </recommendedName>
</protein>
<dbReference type="InterPro" id="IPR013961">
    <property type="entry name" value="RAI1"/>
</dbReference>
<organism evidence="2 3">
    <name type="scientific">Rhynocoris fuscipes</name>
    <dbReference type="NCBI Taxonomy" id="488301"/>
    <lineage>
        <taxon>Eukaryota</taxon>
        <taxon>Metazoa</taxon>
        <taxon>Ecdysozoa</taxon>
        <taxon>Arthropoda</taxon>
        <taxon>Hexapoda</taxon>
        <taxon>Insecta</taxon>
        <taxon>Pterygota</taxon>
        <taxon>Neoptera</taxon>
        <taxon>Paraneoptera</taxon>
        <taxon>Hemiptera</taxon>
        <taxon>Heteroptera</taxon>
        <taxon>Panheteroptera</taxon>
        <taxon>Cimicomorpha</taxon>
        <taxon>Reduviidae</taxon>
        <taxon>Harpactorinae</taxon>
        <taxon>Harpactorini</taxon>
        <taxon>Rhynocoris</taxon>
    </lineage>
</organism>
<gene>
    <name evidence="2" type="ORF">O3M35_008669</name>
</gene>
<accession>A0AAW1DCR2</accession>
<evidence type="ECO:0000313" key="3">
    <source>
        <dbReference type="Proteomes" id="UP001461498"/>
    </source>
</evidence>
<reference evidence="2 3" key="1">
    <citation type="submission" date="2022-12" db="EMBL/GenBank/DDBJ databases">
        <title>Chromosome-level genome assembly of true bugs.</title>
        <authorList>
            <person name="Ma L."/>
            <person name="Li H."/>
        </authorList>
    </citation>
    <scope>NUCLEOTIDE SEQUENCE [LARGE SCALE GENOMIC DNA]</scope>
    <source>
        <strain evidence="2">Lab_2022b</strain>
    </source>
</reference>
<comment type="caution">
    <text evidence="2">The sequence shown here is derived from an EMBL/GenBank/DDBJ whole genome shotgun (WGS) entry which is preliminary data.</text>
</comment>
<evidence type="ECO:0000259" key="1">
    <source>
        <dbReference type="Pfam" id="PF08652"/>
    </source>
</evidence>
<dbReference type="Proteomes" id="UP001461498">
    <property type="component" value="Unassembled WGS sequence"/>
</dbReference>
<evidence type="ECO:0000313" key="2">
    <source>
        <dbReference type="EMBL" id="KAK9506802.1"/>
    </source>
</evidence>
<dbReference type="Pfam" id="PF08652">
    <property type="entry name" value="RAI1"/>
    <property type="match status" value="1"/>
</dbReference>
<feature type="domain" description="RAI1-like" evidence="1">
    <location>
        <begin position="78"/>
        <end position="374"/>
    </location>
</feature>
<name>A0AAW1DCR2_9HEMI</name>
<dbReference type="AlphaFoldDB" id="A0AAW1DCR2"/>